<evidence type="ECO:0000313" key="1">
    <source>
        <dbReference type="EMBL" id="CAF4800468.1"/>
    </source>
</evidence>
<dbReference type="Proteomes" id="UP000681967">
    <property type="component" value="Unassembled WGS sequence"/>
</dbReference>
<dbReference type="AlphaFoldDB" id="A0A8S3B7Y0"/>
<evidence type="ECO:0000313" key="2">
    <source>
        <dbReference type="Proteomes" id="UP000681967"/>
    </source>
</evidence>
<sequence>SHGWTLAYFVTAQQNNDNKLQILTCRLSNCHHKATSQDHYRYPPERVALNDTIGNNLNVG</sequence>
<feature type="non-terminal residue" evidence="1">
    <location>
        <position position="60"/>
    </location>
</feature>
<protein>
    <submittedName>
        <fullName evidence="1">Uncharacterized protein</fullName>
    </submittedName>
</protein>
<proteinExistence type="predicted"/>
<comment type="caution">
    <text evidence="1">The sequence shown here is derived from an EMBL/GenBank/DDBJ whole genome shotgun (WGS) entry which is preliminary data.</text>
</comment>
<gene>
    <name evidence="1" type="ORF">BYL167_LOCUS48120</name>
</gene>
<dbReference type="EMBL" id="CAJOBH010140006">
    <property type="protein sequence ID" value="CAF4800468.1"/>
    <property type="molecule type" value="Genomic_DNA"/>
</dbReference>
<accession>A0A8S3B7Y0</accession>
<name>A0A8S3B7Y0_9BILA</name>
<organism evidence="1 2">
    <name type="scientific">Rotaria magnacalcarata</name>
    <dbReference type="NCBI Taxonomy" id="392030"/>
    <lineage>
        <taxon>Eukaryota</taxon>
        <taxon>Metazoa</taxon>
        <taxon>Spiralia</taxon>
        <taxon>Gnathifera</taxon>
        <taxon>Rotifera</taxon>
        <taxon>Eurotatoria</taxon>
        <taxon>Bdelloidea</taxon>
        <taxon>Philodinida</taxon>
        <taxon>Philodinidae</taxon>
        <taxon>Rotaria</taxon>
    </lineage>
</organism>
<reference evidence="1" key="1">
    <citation type="submission" date="2021-02" db="EMBL/GenBank/DDBJ databases">
        <authorList>
            <person name="Nowell W R."/>
        </authorList>
    </citation>
    <scope>NUCLEOTIDE SEQUENCE</scope>
</reference>
<feature type="non-terminal residue" evidence="1">
    <location>
        <position position="1"/>
    </location>
</feature>